<name>A0AAE1SDW5_9SOLA</name>
<sequence>MTQMGRHWWPRLTTTSTTTRATAIDTLYGGGRSSTTRSFTSTSSDISNGASMSSSSSCCGLSRLMRKLKRHSNKMLKTAASSTYPSRQSSFQYRYDPLSYALNFDTTGTGSHVSDEDYYKFCAFSSRFVATPKADHCHNLMTAASH</sequence>
<organism evidence="1 2">
    <name type="scientific">Anisodus tanguticus</name>
    <dbReference type="NCBI Taxonomy" id="243964"/>
    <lineage>
        <taxon>Eukaryota</taxon>
        <taxon>Viridiplantae</taxon>
        <taxon>Streptophyta</taxon>
        <taxon>Embryophyta</taxon>
        <taxon>Tracheophyta</taxon>
        <taxon>Spermatophyta</taxon>
        <taxon>Magnoliopsida</taxon>
        <taxon>eudicotyledons</taxon>
        <taxon>Gunneridae</taxon>
        <taxon>Pentapetalae</taxon>
        <taxon>asterids</taxon>
        <taxon>lamiids</taxon>
        <taxon>Solanales</taxon>
        <taxon>Solanaceae</taxon>
        <taxon>Solanoideae</taxon>
        <taxon>Hyoscyameae</taxon>
        <taxon>Anisodus</taxon>
    </lineage>
</organism>
<proteinExistence type="predicted"/>
<reference evidence="1" key="1">
    <citation type="submission" date="2023-12" db="EMBL/GenBank/DDBJ databases">
        <title>Genome assembly of Anisodus tanguticus.</title>
        <authorList>
            <person name="Wang Y.-J."/>
        </authorList>
    </citation>
    <scope>NUCLEOTIDE SEQUENCE</scope>
    <source>
        <strain evidence="1">KB-2021</strain>
        <tissue evidence="1">Leaf</tissue>
    </source>
</reference>
<protein>
    <submittedName>
        <fullName evidence="1">Uncharacterized protein</fullName>
    </submittedName>
</protein>
<dbReference type="AlphaFoldDB" id="A0AAE1SDW5"/>
<evidence type="ECO:0000313" key="2">
    <source>
        <dbReference type="Proteomes" id="UP001291623"/>
    </source>
</evidence>
<evidence type="ECO:0000313" key="1">
    <source>
        <dbReference type="EMBL" id="KAK4368280.1"/>
    </source>
</evidence>
<dbReference type="PANTHER" id="PTHR33168">
    <property type="entry name" value="STRESS INDUCED PROTEIN-RELATED"/>
    <property type="match status" value="1"/>
</dbReference>
<keyword evidence="2" id="KW-1185">Reference proteome</keyword>
<gene>
    <name evidence="1" type="ORF">RND71_012072</name>
</gene>
<dbReference type="EMBL" id="JAVYJV010000006">
    <property type="protein sequence ID" value="KAK4368280.1"/>
    <property type="molecule type" value="Genomic_DNA"/>
</dbReference>
<comment type="caution">
    <text evidence="1">The sequence shown here is derived from an EMBL/GenBank/DDBJ whole genome shotgun (WGS) entry which is preliminary data.</text>
</comment>
<dbReference type="Proteomes" id="UP001291623">
    <property type="component" value="Unassembled WGS sequence"/>
</dbReference>
<accession>A0AAE1SDW5</accession>